<comment type="similarity">
    <text evidence="2">Belongs to the SusD family.</text>
</comment>
<proteinExistence type="inferred from homology"/>
<accession>A0ABT8L4W2</accession>
<dbReference type="InterPro" id="IPR019734">
    <property type="entry name" value="TPR_rpt"/>
</dbReference>
<feature type="domain" description="RagB/SusD" evidence="7">
    <location>
        <begin position="271"/>
        <end position="561"/>
    </location>
</feature>
<gene>
    <name evidence="9" type="ORF">QQ020_11875</name>
</gene>
<dbReference type="PROSITE" id="PS50005">
    <property type="entry name" value="TPR"/>
    <property type="match status" value="1"/>
</dbReference>
<sequence>MKTHKILILVIIFLAFGCEQDFLETSPQNAIGGNDFWKTEDHALLGVNAIYNVMRRQPYINEMGMDDVLTPMAYRYGGSANWDTWALYSIVSGNSNSRTRLYNDRWETLYRGINRANEAIANIPGIETANEATRNQLLGEAQFLRALFYFDLLNYYGGQDDSKYDGVPLYTEPTSFSETYLPRSKPSVVRAVMIEDLNSAIANLAGTGGAISDGRASKGAAMALLGKVYLYNKQYSEAADMFRQVIDLDDYQLHDDYGSMFQTSGDRNSGVIFALQNEGIQDFGGWRDLRYGNASSRSNAKNSSIPTNFFVNTYRWQDGTKFDMDQFLADFETTNGRAFDWSNRDDVNQMFDGRDPRLEASIIRPFALFVGRGDRTYEYRYPRDTETDPYECMRTVNNTNDHYCWRKFVNVGEESPVRRHSAIDYPIIRYADVLLMYAEARNEANAGNAGNAGDDLYWAVNQVRNRVDMPDIPVGTQAEVRELIREERMLEFAAEGIFYSDFRRWYDGDPSFDTQSLNEDIMDFTGTELLDTRRFYPGYFLWPIPETERDLNQDLTQNPGW</sequence>
<evidence type="ECO:0000313" key="9">
    <source>
        <dbReference type="EMBL" id="MDN5212753.1"/>
    </source>
</evidence>
<evidence type="ECO:0000256" key="1">
    <source>
        <dbReference type="ARBA" id="ARBA00004442"/>
    </source>
</evidence>
<dbReference type="RefSeq" id="WP_346758070.1">
    <property type="nucleotide sequence ID" value="NZ_JAUJEB010000001.1"/>
</dbReference>
<organism evidence="9 10">
    <name type="scientific">Agaribacillus aureus</name>
    <dbReference type="NCBI Taxonomy" id="3051825"/>
    <lineage>
        <taxon>Bacteria</taxon>
        <taxon>Pseudomonadati</taxon>
        <taxon>Bacteroidota</taxon>
        <taxon>Cytophagia</taxon>
        <taxon>Cytophagales</taxon>
        <taxon>Splendidivirgaceae</taxon>
        <taxon>Agaribacillus</taxon>
    </lineage>
</organism>
<name>A0ABT8L4W2_9BACT</name>
<keyword evidence="10" id="KW-1185">Reference proteome</keyword>
<reference evidence="9" key="1">
    <citation type="submission" date="2023-06" db="EMBL/GenBank/DDBJ databases">
        <title>Genomic of Agaribacillus aureum.</title>
        <authorList>
            <person name="Wang G."/>
        </authorList>
    </citation>
    <scope>NUCLEOTIDE SEQUENCE</scope>
    <source>
        <strain evidence="9">BMA12</strain>
    </source>
</reference>
<evidence type="ECO:0000313" key="10">
    <source>
        <dbReference type="Proteomes" id="UP001172083"/>
    </source>
</evidence>
<dbReference type="InterPro" id="IPR011990">
    <property type="entry name" value="TPR-like_helical_dom_sf"/>
</dbReference>
<feature type="repeat" description="TPR" evidence="6">
    <location>
        <begin position="219"/>
        <end position="252"/>
    </location>
</feature>
<dbReference type="InterPro" id="IPR012944">
    <property type="entry name" value="SusD_RagB_dom"/>
</dbReference>
<dbReference type="SUPFAM" id="SSF48452">
    <property type="entry name" value="TPR-like"/>
    <property type="match status" value="1"/>
</dbReference>
<dbReference type="InterPro" id="IPR033985">
    <property type="entry name" value="SusD-like_N"/>
</dbReference>
<dbReference type="Proteomes" id="UP001172083">
    <property type="component" value="Unassembled WGS sequence"/>
</dbReference>
<keyword evidence="4" id="KW-0472">Membrane</keyword>
<protein>
    <submittedName>
        <fullName evidence="9">RagB/SusD family nutrient uptake outer membrane protein</fullName>
    </submittedName>
</protein>
<dbReference type="EMBL" id="JAUJEB010000001">
    <property type="protein sequence ID" value="MDN5212753.1"/>
    <property type="molecule type" value="Genomic_DNA"/>
</dbReference>
<evidence type="ECO:0000256" key="2">
    <source>
        <dbReference type="ARBA" id="ARBA00006275"/>
    </source>
</evidence>
<keyword evidence="5" id="KW-0998">Cell outer membrane</keyword>
<dbReference type="Pfam" id="PF07980">
    <property type="entry name" value="SusD_RagB"/>
    <property type="match status" value="1"/>
</dbReference>
<keyword evidence="6" id="KW-0802">TPR repeat</keyword>
<evidence type="ECO:0000256" key="5">
    <source>
        <dbReference type="ARBA" id="ARBA00023237"/>
    </source>
</evidence>
<dbReference type="Pfam" id="PF14322">
    <property type="entry name" value="SusD-like_3"/>
    <property type="match status" value="1"/>
</dbReference>
<dbReference type="Gene3D" id="1.25.40.390">
    <property type="match status" value="1"/>
</dbReference>
<comment type="caution">
    <text evidence="9">The sequence shown here is derived from an EMBL/GenBank/DDBJ whole genome shotgun (WGS) entry which is preliminary data.</text>
</comment>
<keyword evidence="3" id="KW-0732">Signal</keyword>
<feature type="domain" description="SusD-like N-terminal" evidence="8">
    <location>
        <begin position="21"/>
        <end position="230"/>
    </location>
</feature>
<evidence type="ECO:0000256" key="3">
    <source>
        <dbReference type="ARBA" id="ARBA00022729"/>
    </source>
</evidence>
<evidence type="ECO:0000259" key="8">
    <source>
        <dbReference type="Pfam" id="PF14322"/>
    </source>
</evidence>
<dbReference type="PROSITE" id="PS51257">
    <property type="entry name" value="PROKAR_LIPOPROTEIN"/>
    <property type="match status" value="1"/>
</dbReference>
<evidence type="ECO:0000256" key="6">
    <source>
        <dbReference type="PROSITE-ProRule" id="PRU00339"/>
    </source>
</evidence>
<evidence type="ECO:0000256" key="4">
    <source>
        <dbReference type="ARBA" id="ARBA00023136"/>
    </source>
</evidence>
<comment type="subcellular location">
    <subcellularLocation>
        <location evidence="1">Cell outer membrane</location>
    </subcellularLocation>
</comment>
<evidence type="ECO:0000259" key="7">
    <source>
        <dbReference type="Pfam" id="PF07980"/>
    </source>
</evidence>